<dbReference type="InterPro" id="IPR041492">
    <property type="entry name" value="HAD_2"/>
</dbReference>
<protein>
    <submittedName>
        <fullName evidence="1">Phosphoglycolate phosphatase</fullName>
    </submittedName>
</protein>
<dbReference type="SFLD" id="SFLDG01129">
    <property type="entry name" value="C1.5:_HAD__Beta-PGM__Phosphata"/>
    <property type="match status" value="1"/>
</dbReference>
<evidence type="ECO:0000313" key="1">
    <source>
        <dbReference type="EMBL" id="SDM56353.1"/>
    </source>
</evidence>
<dbReference type="PANTHER" id="PTHR43434">
    <property type="entry name" value="PHOSPHOGLYCOLATE PHOSPHATASE"/>
    <property type="match status" value="1"/>
</dbReference>
<dbReference type="SFLD" id="SFLDS00003">
    <property type="entry name" value="Haloacid_Dehalogenase"/>
    <property type="match status" value="1"/>
</dbReference>
<dbReference type="Gene3D" id="1.10.150.240">
    <property type="entry name" value="Putative phosphatase, domain 2"/>
    <property type="match status" value="1"/>
</dbReference>
<dbReference type="AlphaFoldDB" id="A0A1G9U963"/>
<dbReference type="InterPro" id="IPR023198">
    <property type="entry name" value="PGP-like_dom2"/>
</dbReference>
<dbReference type="OrthoDB" id="9792518at2"/>
<dbReference type="InterPro" id="IPR050155">
    <property type="entry name" value="HAD-like_hydrolase_sf"/>
</dbReference>
<name>A0A1G9U963_9FIRM</name>
<keyword evidence="2" id="KW-1185">Reference proteome</keyword>
<gene>
    <name evidence="1" type="ORF">SAMN05216544_0669</name>
</gene>
<dbReference type="Pfam" id="PF13419">
    <property type="entry name" value="HAD_2"/>
    <property type="match status" value="1"/>
</dbReference>
<organism evidence="1 2">
    <name type="scientific">Lachnospira pectinoschiza</name>
    <dbReference type="NCBI Taxonomy" id="28052"/>
    <lineage>
        <taxon>Bacteria</taxon>
        <taxon>Bacillati</taxon>
        <taxon>Bacillota</taxon>
        <taxon>Clostridia</taxon>
        <taxon>Lachnospirales</taxon>
        <taxon>Lachnospiraceae</taxon>
        <taxon>Lachnospira</taxon>
    </lineage>
</organism>
<dbReference type="SUPFAM" id="SSF56784">
    <property type="entry name" value="HAD-like"/>
    <property type="match status" value="1"/>
</dbReference>
<dbReference type="NCBIfam" id="TIGR01549">
    <property type="entry name" value="HAD-SF-IA-v1"/>
    <property type="match status" value="1"/>
</dbReference>
<reference evidence="2" key="1">
    <citation type="submission" date="2016-10" db="EMBL/GenBank/DDBJ databases">
        <authorList>
            <person name="Varghese N."/>
            <person name="Submissions S."/>
        </authorList>
    </citation>
    <scope>NUCLEOTIDE SEQUENCE [LARGE SCALE GENOMIC DNA]</scope>
    <source>
        <strain evidence="2">M83</strain>
    </source>
</reference>
<dbReference type="GO" id="GO:0008967">
    <property type="term" value="F:phosphoglycolate phosphatase activity"/>
    <property type="evidence" value="ECO:0007669"/>
    <property type="project" value="TreeGrafter"/>
</dbReference>
<evidence type="ECO:0000313" key="2">
    <source>
        <dbReference type="Proteomes" id="UP000187651"/>
    </source>
</evidence>
<dbReference type="Gene3D" id="3.40.50.1000">
    <property type="entry name" value="HAD superfamily/HAD-like"/>
    <property type="match status" value="1"/>
</dbReference>
<dbReference type="InterPro" id="IPR006439">
    <property type="entry name" value="HAD-SF_hydro_IA"/>
</dbReference>
<dbReference type="EMBL" id="FNHZ01000001">
    <property type="protein sequence ID" value="SDM56353.1"/>
    <property type="molecule type" value="Genomic_DNA"/>
</dbReference>
<dbReference type="GO" id="GO:0006281">
    <property type="term" value="P:DNA repair"/>
    <property type="evidence" value="ECO:0007669"/>
    <property type="project" value="TreeGrafter"/>
</dbReference>
<dbReference type="InterPro" id="IPR023214">
    <property type="entry name" value="HAD_sf"/>
</dbReference>
<proteinExistence type="predicted"/>
<dbReference type="InterPro" id="IPR036412">
    <property type="entry name" value="HAD-like_sf"/>
</dbReference>
<dbReference type="PANTHER" id="PTHR43434:SF1">
    <property type="entry name" value="PHOSPHOGLYCOLATE PHOSPHATASE"/>
    <property type="match status" value="1"/>
</dbReference>
<accession>A0A1G9U963</accession>
<dbReference type="Proteomes" id="UP000187651">
    <property type="component" value="Unassembled WGS sequence"/>
</dbReference>
<sequence length="212" mass="24466">MEMNKKYDGLIFDLDGTMWNSTKPIVEAWNIILGKHPEIKREPIVEEDLTDCMGKTMYTIAAMLFPKEEEAVRNALMDELCLFENEYLEEVGGVLYPKLEETLKELSKEYPIYIVSNCQDGYIEAFLKAHKLAYLFKDTECWGRTFVTKGETNKILIKRNNLKNPVYIGDTQGDKQSAVDAGIDFIFASYGFGNVDEYNYKIEKFEDLTDIL</sequence>